<organism evidence="3 4">
    <name type="scientific">Halobacillus seohaensis</name>
    <dbReference type="NCBI Taxonomy" id="447421"/>
    <lineage>
        <taxon>Bacteria</taxon>
        <taxon>Bacillati</taxon>
        <taxon>Bacillota</taxon>
        <taxon>Bacilli</taxon>
        <taxon>Bacillales</taxon>
        <taxon>Bacillaceae</taxon>
        <taxon>Halobacillus</taxon>
    </lineage>
</organism>
<sequence>MNMYCQSAFHQLEIVVASLSEILGQLNDEDLKYRPTSDKFSVGEILEHLATIPAADGKVAAGATEEEMQSFYDSVSLTTVHDISTTLFEHFAQLKFQYEHYSEDHLFTEITSWWNVTYSRYEWLLEIVAHMYHHRGQLHAMLVHTYNRDPEIMLFE</sequence>
<reference evidence="4" key="1">
    <citation type="journal article" date="2019" name="Int. J. Syst. Evol. Microbiol.">
        <title>The Global Catalogue of Microorganisms (GCM) 10K type strain sequencing project: providing services to taxonomists for standard genome sequencing and annotation.</title>
        <authorList>
            <consortium name="The Broad Institute Genomics Platform"/>
            <consortium name="The Broad Institute Genome Sequencing Center for Infectious Disease"/>
            <person name="Wu L."/>
            <person name="Ma J."/>
        </authorList>
    </citation>
    <scope>NUCLEOTIDE SEQUENCE [LARGE SCALE GENOMIC DNA]</scope>
    <source>
        <strain evidence="4">CGMCC 4.1621</strain>
    </source>
</reference>
<keyword evidence="4" id="KW-1185">Reference proteome</keyword>
<dbReference type="EMBL" id="JBHSZV010000034">
    <property type="protein sequence ID" value="MFC7062866.1"/>
    <property type="molecule type" value="Genomic_DNA"/>
</dbReference>
<dbReference type="InterPro" id="IPR007837">
    <property type="entry name" value="DinB"/>
</dbReference>
<proteinExistence type="inferred from homology"/>
<evidence type="ECO:0000256" key="1">
    <source>
        <dbReference type="ARBA" id="ARBA00008635"/>
    </source>
</evidence>
<dbReference type="InterPro" id="IPR034660">
    <property type="entry name" value="DinB/YfiT-like"/>
</dbReference>
<dbReference type="Pfam" id="PF05163">
    <property type="entry name" value="DinB"/>
    <property type="match status" value="1"/>
</dbReference>
<comment type="caution">
    <text evidence="3">The sequence shown here is derived from an EMBL/GenBank/DDBJ whole genome shotgun (WGS) entry which is preliminary data.</text>
</comment>
<dbReference type="RefSeq" id="WP_204709256.1">
    <property type="nucleotide sequence ID" value="NZ_JBHSZV010000034.1"/>
</dbReference>
<dbReference type="Gene3D" id="1.20.120.450">
    <property type="entry name" value="dinb family like domain"/>
    <property type="match status" value="1"/>
</dbReference>
<dbReference type="SUPFAM" id="SSF109854">
    <property type="entry name" value="DinB/YfiT-like putative metalloenzymes"/>
    <property type="match status" value="1"/>
</dbReference>
<comment type="similarity">
    <text evidence="1">Belongs to the DinB family.</text>
</comment>
<evidence type="ECO:0000256" key="2">
    <source>
        <dbReference type="ARBA" id="ARBA00022723"/>
    </source>
</evidence>
<accession>A0ABW2EPL4</accession>
<dbReference type="Proteomes" id="UP001596410">
    <property type="component" value="Unassembled WGS sequence"/>
</dbReference>
<gene>
    <name evidence="3" type="ORF">ACFQIC_13565</name>
</gene>
<name>A0ABW2EPL4_9BACI</name>
<evidence type="ECO:0000313" key="4">
    <source>
        <dbReference type="Proteomes" id="UP001596410"/>
    </source>
</evidence>
<keyword evidence="2" id="KW-0479">Metal-binding</keyword>
<evidence type="ECO:0000313" key="3">
    <source>
        <dbReference type="EMBL" id="MFC7062866.1"/>
    </source>
</evidence>
<protein>
    <submittedName>
        <fullName evidence="3">DinB family protein</fullName>
    </submittedName>
</protein>